<dbReference type="EMBL" id="CYKH01000237">
    <property type="protein sequence ID" value="CUF07194.1"/>
    <property type="molecule type" value="Genomic_DNA"/>
</dbReference>
<dbReference type="VEuPathDB" id="TriTrypDB:BSAL_03810"/>
<keyword evidence="3" id="KW-1185">Reference proteome</keyword>
<name>A0A0S4IQ22_BODSA</name>
<gene>
    <name evidence="2" type="ORF">BSAL_03810</name>
</gene>
<proteinExistence type="predicted"/>
<protein>
    <submittedName>
        <fullName evidence="2">Uncharacterized protein</fullName>
    </submittedName>
</protein>
<sequence>MADSSRVRAMAAEHLVSTMTHHRGWMPTKPTKRRVALVIDELGQFPLFLSTRAIAKITQPDEPEKTPNPAEATTEPNEAEIPTDSIMLFRRHFMCTDVRIILVGTGTDHAFAAVGSLPHTQVHLSANDFTDVKEWYEKHSMHWQSIQSALDPLELQRGVFSKILRLSRNPRMAVILRVLDPVSVDPLLRKAHYCETTLASCCGRDCVTSESTMQCADFTLWKRPLTSVARLR</sequence>
<dbReference type="Proteomes" id="UP000051952">
    <property type="component" value="Unassembled WGS sequence"/>
</dbReference>
<reference evidence="3" key="1">
    <citation type="submission" date="2015-09" db="EMBL/GenBank/DDBJ databases">
        <authorList>
            <consortium name="Pathogen Informatics"/>
        </authorList>
    </citation>
    <scope>NUCLEOTIDE SEQUENCE [LARGE SCALE GENOMIC DNA]</scope>
    <source>
        <strain evidence="3">Lake Konstanz</strain>
    </source>
</reference>
<accession>A0A0S4IQ22</accession>
<feature type="compositionally biased region" description="Low complexity" evidence="1">
    <location>
        <begin position="67"/>
        <end position="81"/>
    </location>
</feature>
<dbReference type="AlphaFoldDB" id="A0A0S4IQ22"/>
<evidence type="ECO:0000313" key="2">
    <source>
        <dbReference type="EMBL" id="CUF07194.1"/>
    </source>
</evidence>
<feature type="region of interest" description="Disordered" evidence="1">
    <location>
        <begin position="57"/>
        <end position="81"/>
    </location>
</feature>
<evidence type="ECO:0000313" key="3">
    <source>
        <dbReference type="Proteomes" id="UP000051952"/>
    </source>
</evidence>
<organism evidence="2 3">
    <name type="scientific">Bodo saltans</name>
    <name type="common">Flagellated protozoan</name>
    <dbReference type="NCBI Taxonomy" id="75058"/>
    <lineage>
        <taxon>Eukaryota</taxon>
        <taxon>Discoba</taxon>
        <taxon>Euglenozoa</taxon>
        <taxon>Kinetoplastea</taxon>
        <taxon>Metakinetoplastina</taxon>
        <taxon>Eubodonida</taxon>
        <taxon>Bodonidae</taxon>
        <taxon>Bodo</taxon>
    </lineage>
</organism>
<evidence type="ECO:0000256" key="1">
    <source>
        <dbReference type="SAM" id="MobiDB-lite"/>
    </source>
</evidence>